<organism evidence="5 6">
    <name type="scientific">Euplotes crassus</name>
    <dbReference type="NCBI Taxonomy" id="5936"/>
    <lineage>
        <taxon>Eukaryota</taxon>
        <taxon>Sar</taxon>
        <taxon>Alveolata</taxon>
        <taxon>Ciliophora</taxon>
        <taxon>Intramacronucleata</taxon>
        <taxon>Spirotrichea</taxon>
        <taxon>Hypotrichia</taxon>
        <taxon>Euplotida</taxon>
        <taxon>Euplotidae</taxon>
        <taxon>Moneuplotes</taxon>
    </lineage>
</organism>
<proteinExistence type="predicted"/>
<keyword evidence="1" id="KW-0378">Hydrolase</keyword>
<keyword evidence="6" id="KW-1185">Reference proteome</keyword>
<dbReference type="PANTHER" id="PTHR10340:SF57">
    <property type="entry name" value="METALLOPHOS DOMAIN-CONTAINING PROTEIN"/>
    <property type="match status" value="1"/>
</dbReference>
<feature type="signal peptide" evidence="3">
    <location>
        <begin position="1"/>
        <end position="18"/>
    </location>
</feature>
<evidence type="ECO:0000256" key="3">
    <source>
        <dbReference type="SAM" id="SignalP"/>
    </source>
</evidence>
<reference evidence="5" key="1">
    <citation type="submission" date="2023-07" db="EMBL/GenBank/DDBJ databases">
        <authorList>
            <consortium name="AG Swart"/>
            <person name="Singh M."/>
            <person name="Singh A."/>
            <person name="Seah K."/>
            <person name="Emmerich C."/>
        </authorList>
    </citation>
    <scope>NUCLEOTIDE SEQUENCE</scope>
    <source>
        <strain evidence="5">DP1</strain>
    </source>
</reference>
<evidence type="ECO:0000313" key="6">
    <source>
        <dbReference type="Proteomes" id="UP001295684"/>
    </source>
</evidence>
<comment type="caution">
    <text evidence="5">The sequence shown here is derived from an EMBL/GenBank/DDBJ whole genome shotgun (WGS) entry which is preliminary data.</text>
</comment>
<dbReference type="SUPFAM" id="SSF56300">
    <property type="entry name" value="Metallo-dependent phosphatases"/>
    <property type="match status" value="1"/>
</dbReference>
<keyword evidence="2" id="KW-0325">Glycoprotein</keyword>
<dbReference type="PANTHER" id="PTHR10340">
    <property type="entry name" value="SPHINGOMYELIN PHOSPHODIESTERASE"/>
    <property type="match status" value="1"/>
</dbReference>
<feature type="domain" description="Calcineurin-like phosphoesterase" evidence="4">
    <location>
        <begin position="45"/>
        <end position="343"/>
    </location>
</feature>
<accession>A0AAD1U7E8</accession>
<dbReference type="Pfam" id="PF00149">
    <property type="entry name" value="Metallophos"/>
    <property type="match status" value="1"/>
</dbReference>
<evidence type="ECO:0000259" key="4">
    <source>
        <dbReference type="Pfam" id="PF00149"/>
    </source>
</evidence>
<keyword evidence="3" id="KW-0732">Signal</keyword>
<gene>
    <name evidence="5" type="ORF">ECRASSUSDP1_LOCUS4792</name>
</gene>
<feature type="chain" id="PRO_5042142224" description="Calcineurin-like phosphoesterase domain-containing protein" evidence="3">
    <location>
        <begin position="19"/>
        <end position="524"/>
    </location>
</feature>
<dbReference type="Proteomes" id="UP001295684">
    <property type="component" value="Unassembled WGS sequence"/>
</dbReference>
<evidence type="ECO:0000256" key="2">
    <source>
        <dbReference type="ARBA" id="ARBA00023180"/>
    </source>
</evidence>
<evidence type="ECO:0000256" key="1">
    <source>
        <dbReference type="ARBA" id="ARBA00022801"/>
    </source>
</evidence>
<dbReference type="EMBL" id="CAMPGE010004607">
    <property type="protein sequence ID" value="CAI2363456.1"/>
    <property type="molecule type" value="Genomic_DNA"/>
</dbReference>
<dbReference type="InterPro" id="IPR029052">
    <property type="entry name" value="Metallo-depent_PP-like"/>
</dbReference>
<dbReference type="Gene3D" id="3.60.21.10">
    <property type="match status" value="1"/>
</dbReference>
<sequence>MRSLVLVCLLCLAWTGFGLRQDSDWQSGGLSVEAGEEDISKEREILVFTDIHIDYVYNLAEDTLKSNSVLKGRFGYPDCNKDPEAQSIYIGDYGCNPTEKLAEMLIHQMIREAKKRDVSAVLFLGDMTPHLTTLHTNMDVSSTDKLECYRNLKRFLHDVTAKYLRNFKNKSGQRVPVYMNFGNHDVLINYETPDSQSFIENGFYEFIDDLYLRSEDGLSMGKFDKDRSLFESIGCYIAKDILNISKDSKEYLSLMSLNSLYFSAKGETSKSNEAEFVFRWIEDVLSNSPHKEKFIITFHIPAGVIVHHSATFEWKDECNERLKGIFQKYSDKIVMTLSGHLHYFKSNLPLYFSDKTKEQVLSFNFGAMSPVLKNNPLYYFVKFGYEANKVTLNDILVEEFDLHELMTRERSYLYDILGDLGKVPESGTPITKEVWTDFLSKAMNVFLGECATTPCDHQWLLKYILFTVGFDLDADKVADIPPVLNRWNFTMDDLYQDMGYNTALYCSYTTLVKEDFKKCAGKNE</sequence>
<name>A0AAD1U7E8_EUPCR</name>
<evidence type="ECO:0000313" key="5">
    <source>
        <dbReference type="EMBL" id="CAI2363456.1"/>
    </source>
</evidence>
<dbReference type="AlphaFoldDB" id="A0AAD1U7E8"/>
<dbReference type="GO" id="GO:0016787">
    <property type="term" value="F:hydrolase activity"/>
    <property type="evidence" value="ECO:0007669"/>
    <property type="project" value="UniProtKB-KW"/>
</dbReference>
<dbReference type="InterPro" id="IPR004843">
    <property type="entry name" value="Calcineurin-like_PHP"/>
</dbReference>
<protein>
    <recommendedName>
        <fullName evidence="4">Calcineurin-like phosphoesterase domain-containing protein</fullName>
    </recommendedName>
</protein>